<organism evidence="3 4">
    <name type="scientific">Portunus trituberculatus</name>
    <name type="common">Swimming crab</name>
    <name type="synonym">Neptunus trituberculatus</name>
    <dbReference type="NCBI Taxonomy" id="210409"/>
    <lineage>
        <taxon>Eukaryota</taxon>
        <taxon>Metazoa</taxon>
        <taxon>Ecdysozoa</taxon>
        <taxon>Arthropoda</taxon>
        <taxon>Crustacea</taxon>
        <taxon>Multicrustacea</taxon>
        <taxon>Malacostraca</taxon>
        <taxon>Eumalacostraca</taxon>
        <taxon>Eucarida</taxon>
        <taxon>Decapoda</taxon>
        <taxon>Pleocyemata</taxon>
        <taxon>Brachyura</taxon>
        <taxon>Eubrachyura</taxon>
        <taxon>Portunoidea</taxon>
        <taxon>Portunidae</taxon>
        <taxon>Portuninae</taxon>
        <taxon>Portunus</taxon>
    </lineage>
</organism>
<accession>A0A5B7CQC4</accession>
<keyword evidence="2" id="KW-0812">Transmembrane</keyword>
<sequence>MQKPSLLDAAPQQGEPLVPRLMGSSVAFTGKLCRYCSCGRALVVVVVLVLVMVVLVVAAAAAAVAAVGALSICGACALGGGRGQGQEYSFPRKSVPKTPKFQALHRPGLDNISPTWNRAQTPSDPLLM</sequence>
<name>A0A5B7CQC4_PORTR</name>
<gene>
    <name evidence="3" type="ORF">E2C01_004058</name>
</gene>
<evidence type="ECO:0000256" key="1">
    <source>
        <dbReference type="SAM" id="MobiDB-lite"/>
    </source>
</evidence>
<dbReference type="EMBL" id="VSRR010000161">
    <property type="protein sequence ID" value="MPC11395.1"/>
    <property type="molecule type" value="Genomic_DNA"/>
</dbReference>
<protein>
    <submittedName>
        <fullName evidence="3">Uncharacterized protein</fullName>
    </submittedName>
</protein>
<feature type="compositionally biased region" description="Polar residues" evidence="1">
    <location>
        <begin position="112"/>
        <end position="128"/>
    </location>
</feature>
<comment type="caution">
    <text evidence="3">The sequence shown here is derived from an EMBL/GenBank/DDBJ whole genome shotgun (WGS) entry which is preliminary data.</text>
</comment>
<proteinExistence type="predicted"/>
<evidence type="ECO:0000313" key="4">
    <source>
        <dbReference type="Proteomes" id="UP000324222"/>
    </source>
</evidence>
<keyword evidence="2" id="KW-1133">Transmembrane helix</keyword>
<evidence type="ECO:0000313" key="3">
    <source>
        <dbReference type="EMBL" id="MPC11395.1"/>
    </source>
</evidence>
<feature type="transmembrane region" description="Helical" evidence="2">
    <location>
        <begin position="41"/>
        <end position="67"/>
    </location>
</feature>
<dbReference type="Proteomes" id="UP000324222">
    <property type="component" value="Unassembled WGS sequence"/>
</dbReference>
<dbReference type="AlphaFoldDB" id="A0A5B7CQC4"/>
<keyword evidence="4" id="KW-1185">Reference proteome</keyword>
<feature type="region of interest" description="Disordered" evidence="1">
    <location>
        <begin position="106"/>
        <end position="128"/>
    </location>
</feature>
<keyword evidence="2" id="KW-0472">Membrane</keyword>
<reference evidence="3 4" key="1">
    <citation type="submission" date="2019-05" db="EMBL/GenBank/DDBJ databases">
        <title>Another draft genome of Portunus trituberculatus and its Hox gene families provides insights of decapod evolution.</title>
        <authorList>
            <person name="Jeong J.-H."/>
            <person name="Song I."/>
            <person name="Kim S."/>
            <person name="Choi T."/>
            <person name="Kim D."/>
            <person name="Ryu S."/>
            <person name="Kim W."/>
        </authorList>
    </citation>
    <scope>NUCLEOTIDE SEQUENCE [LARGE SCALE GENOMIC DNA]</scope>
    <source>
        <tissue evidence="3">Muscle</tissue>
    </source>
</reference>
<evidence type="ECO:0000256" key="2">
    <source>
        <dbReference type="SAM" id="Phobius"/>
    </source>
</evidence>